<protein>
    <submittedName>
        <fullName evidence="1">Rrf2 family protein</fullName>
    </submittedName>
</protein>
<reference evidence="2" key="1">
    <citation type="submission" date="2016-10" db="EMBL/GenBank/DDBJ databases">
        <authorList>
            <person name="Varghese N."/>
            <person name="Submissions S."/>
        </authorList>
    </citation>
    <scope>NUCLEOTIDE SEQUENCE [LARGE SCALE GENOMIC DNA]</scope>
    <source>
        <strain evidence="2">ATCC 700379</strain>
    </source>
</reference>
<dbReference type="InterPro" id="IPR036390">
    <property type="entry name" value="WH_DNA-bd_sf"/>
</dbReference>
<dbReference type="SUPFAM" id="SSF46785">
    <property type="entry name" value="Winged helix' DNA-binding domain"/>
    <property type="match status" value="1"/>
</dbReference>
<gene>
    <name evidence="1" type="ORF">SAMN02982927_01886</name>
</gene>
<evidence type="ECO:0000313" key="1">
    <source>
        <dbReference type="EMBL" id="SFG49334.1"/>
    </source>
</evidence>
<dbReference type="PANTHER" id="PTHR33221:SF15">
    <property type="entry name" value="HTH-TYPE TRANSCRIPTIONAL REGULATOR YWGB-RELATED"/>
    <property type="match status" value="1"/>
</dbReference>
<dbReference type="OrthoDB" id="3242805at2"/>
<dbReference type="InterPro" id="IPR000944">
    <property type="entry name" value="Tscrpt_reg_Rrf2"/>
</dbReference>
<dbReference type="STRING" id="269670.SAMN02982927_01886"/>
<dbReference type="Pfam" id="PF02082">
    <property type="entry name" value="Rrf2"/>
    <property type="match status" value="1"/>
</dbReference>
<dbReference type="PROSITE" id="PS51197">
    <property type="entry name" value="HTH_RRF2_2"/>
    <property type="match status" value="1"/>
</dbReference>
<dbReference type="Gene3D" id="1.10.10.10">
    <property type="entry name" value="Winged helix-like DNA-binding domain superfamily/Winged helix DNA-binding domain"/>
    <property type="match status" value="1"/>
</dbReference>
<name>A0A1I2S8V4_9BACL</name>
<organism evidence="1 2">
    <name type="scientific">Sporolactobacillus nakayamae</name>
    <dbReference type="NCBI Taxonomy" id="269670"/>
    <lineage>
        <taxon>Bacteria</taxon>
        <taxon>Bacillati</taxon>
        <taxon>Bacillota</taxon>
        <taxon>Bacilli</taxon>
        <taxon>Bacillales</taxon>
        <taxon>Sporolactobacillaceae</taxon>
        <taxon>Sporolactobacillus</taxon>
    </lineage>
</organism>
<accession>A0A1I2S8V4</accession>
<evidence type="ECO:0000313" key="2">
    <source>
        <dbReference type="Proteomes" id="UP000198752"/>
    </source>
</evidence>
<dbReference type="PANTHER" id="PTHR33221">
    <property type="entry name" value="WINGED HELIX-TURN-HELIX TRANSCRIPTIONAL REGULATOR, RRF2 FAMILY"/>
    <property type="match status" value="1"/>
</dbReference>
<dbReference type="AlphaFoldDB" id="A0A1I2S8V4"/>
<sequence>MNSQYTIAVHCLIVLAKTPDHVWNSESLSQKVHAHPARIRKIMSSLRKNGLVETKEGLGGGYRMGCDPRACTLARIYQSISCEPLKLSWCATGCAQDPEFDRIRSVMDFAFTGAERGLEEYLDHWSIDSLIKRTEQSVTQEPETMAAGINEQMNAHIKKIGGEG</sequence>
<dbReference type="GO" id="GO:0003700">
    <property type="term" value="F:DNA-binding transcription factor activity"/>
    <property type="evidence" value="ECO:0007669"/>
    <property type="project" value="TreeGrafter"/>
</dbReference>
<keyword evidence="2" id="KW-1185">Reference proteome</keyword>
<proteinExistence type="predicted"/>
<dbReference type="InterPro" id="IPR036388">
    <property type="entry name" value="WH-like_DNA-bd_sf"/>
</dbReference>
<dbReference type="RefSeq" id="WP_093672309.1">
    <property type="nucleotide sequence ID" value="NZ_FOOY01000011.1"/>
</dbReference>
<dbReference type="Proteomes" id="UP000198752">
    <property type="component" value="Unassembled WGS sequence"/>
</dbReference>
<dbReference type="EMBL" id="FOOY01000011">
    <property type="protein sequence ID" value="SFG49334.1"/>
    <property type="molecule type" value="Genomic_DNA"/>
</dbReference>
<dbReference type="GO" id="GO:0005829">
    <property type="term" value="C:cytosol"/>
    <property type="evidence" value="ECO:0007669"/>
    <property type="project" value="TreeGrafter"/>
</dbReference>